<name>A0A5J5M2G0_MICAE</name>
<organism evidence="5 6">
    <name type="scientific">Microcystis aeruginosa EAWAG127a</name>
    <dbReference type="NCBI Taxonomy" id="2529855"/>
    <lineage>
        <taxon>Bacteria</taxon>
        <taxon>Bacillati</taxon>
        <taxon>Cyanobacteriota</taxon>
        <taxon>Cyanophyceae</taxon>
        <taxon>Oscillatoriophycideae</taxon>
        <taxon>Chroococcales</taxon>
        <taxon>Microcystaceae</taxon>
        <taxon>Microcystis</taxon>
    </lineage>
</organism>
<dbReference type="Gene3D" id="1.10.10.10">
    <property type="entry name" value="Winged helix-like DNA-binding domain superfamily/Winged helix DNA-binding domain"/>
    <property type="match status" value="1"/>
</dbReference>
<dbReference type="InterPro" id="IPR014710">
    <property type="entry name" value="RmlC-like_jellyroll"/>
</dbReference>
<evidence type="ECO:0000256" key="2">
    <source>
        <dbReference type="ARBA" id="ARBA00023125"/>
    </source>
</evidence>
<dbReference type="InterPro" id="IPR012318">
    <property type="entry name" value="HTH_CRP"/>
</dbReference>
<dbReference type="PRINTS" id="PR00034">
    <property type="entry name" value="HTHCRP"/>
</dbReference>
<evidence type="ECO:0000313" key="6">
    <source>
        <dbReference type="Proteomes" id="UP000325636"/>
    </source>
</evidence>
<dbReference type="Gene3D" id="2.60.120.10">
    <property type="entry name" value="Jelly Rolls"/>
    <property type="match status" value="1"/>
</dbReference>
<dbReference type="GO" id="GO:0003677">
    <property type="term" value="F:DNA binding"/>
    <property type="evidence" value="ECO:0007669"/>
    <property type="project" value="UniProtKB-KW"/>
</dbReference>
<dbReference type="AlphaFoldDB" id="A0A5J5M2G0"/>
<evidence type="ECO:0000259" key="4">
    <source>
        <dbReference type="PROSITE" id="PS51063"/>
    </source>
</evidence>
<dbReference type="SUPFAM" id="SSF51206">
    <property type="entry name" value="cAMP-binding domain-like"/>
    <property type="match status" value="1"/>
</dbReference>
<comment type="caution">
    <text evidence="5">The sequence shown here is derived from an EMBL/GenBank/DDBJ whole genome shotgun (WGS) entry which is preliminary data.</text>
</comment>
<dbReference type="SMART" id="SM00419">
    <property type="entry name" value="HTH_CRP"/>
    <property type="match status" value="1"/>
</dbReference>
<dbReference type="PROSITE" id="PS51063">
    <property type="entry name" value="HTH_CRP_2"/>
    <property type="match status" value="1"/>
</dbReference>
<proteinExistence type="predicted"/>
<dbReference type="EMBL" id="SRLN01000003">
    <property type="protein sequence ID" value="KAB0243965.1"/>
    <property type="molecule type" value="Genomic_DNA"/>
</dbReference>
<sequence length="139" mass="15480">MGFYLAGDVFGLESSANHRFSAEAIADTVLIAFKRSTLVALAQTDPAVAKELWQMTARELDHVHDQMVLLGRSRAQERVANFLIEMSNRSVNHSEFDLPMSRQDIADYLGLTIETVSRSITCMERKALIELVSFAEGTS</sequence>
<dbReference type="InterPro" id="IPR018335">
    <property type="entry name" value="Tscrpt_reg_HTH_Crp-type_CS"/>
</dbReference>
<evidence type="ECO:0000256" key="1">
    <source>
        <dbReference type="ARBA" id="ARBA00023015"/>
    </source>
</evidence>
<dbReference type="PROSITE" id="PS00042">
    <property type="entry name" value="HTH_CRP_1"/>
    <property type="match status" value="1"/>
</dbReference>
<dbReference type="CDD" id="cd00092">
    <property type="entry name" value="HTH_CRP"/>
    <property type="match status" value="1"/>
</dbReference>
<dbReference type="GO" id="GO:0005829">
    <property type="term" value="C:cytosol"/>
    <property type="evidence" value="ECO:0007669"/>
    <property type="project" value="TreeGrafter"/>
</dbReference>
<keyword evidence="2" id="KW-0238">DNA-binding</keyword>
<dbReference type="PANTHER" id="PTHR24567">
    <property type="entry name" value="CRP FAMILY TRANSCRIPTIONAL REGULATORY PROTEIN"/>
    <property type="match status" value="1"/>
</dbReference>
<feature type="domain" description="HTH crp-type" evidence="4">
    <location>
        <begin position="73"/>
        <end position="139"/>
    </location>
</feature>
<accession>A0A5J5M2G0</accession>
<evidence type="ECO:0000256" key="3">
    <source>
        <dbReference type="ARBA" id="ARBA00023163"/>
    </source>
</evidence>
<dbReference type="InterPro" id="IPR036388">
    <property type="entry name" value="WH-like_DNA-bd_sf"/>
</dbReference>
<dbReference type="PANTHER" id="PTHR24567:SF75">
    <property type="entry name" value="FUMARATE AND NITRATE REDUCTION REGULATORY PROTEIN"/>
    <property type="match status" value="1"/>
</dbReference>
<dbReference type="Pfam" id="PF13545">
    <property type="entry name" value="HTH_Crp_2"/>
    <property type="match status" value="1"/>
</dbReference>
<protein>
    <recommendedName>
        <fullName evidence="4">HTH crp-type domain-containing protein</fullName>
    </recommendedName>
</protein>
<keyword evidence="1" id="KW-0805">Transcription regulation</keyword>
<keyword evidence="3" id="KW-0804">Transcription</keyword>
<dbReference type="InterPro" id="IPR050397">
    <property type="entry name" value="Env_Response_Regulators"/>
</dbReference>
<dbReference type="GO" id="GO:0003700">
    <property type="term" value="F:DNA-binding transcription factor activity"/>
    <property type="evidence" value="ECO:0007669"/>
    <property type="project" value="InterPro"/>
</dbReference>
<gene>
    <name evidence="5" type="ORF">EZJ55_00530</name>
</gene>
<dbReference type="InterPro" id="IPR036390">
    <property type="entry name" value="WH_DNA-bd_sf"/>
</dbReference>
<dbReference type="SUPFAM" id="SSF46785">
    <property type="entry name" value="Winged helix' DNA-binding domain"/>
    <property type="match status" value="1"/>
</dbReference>
<dbReference type="InterPro" id="IPR018490">
    <property type="entry name" value="cNMP-bd_dom_sf"/>
</dbReference>
<reference evidence="6" key="1">
    <citation type="submission" date="2019-04" db="EMBL/GenBank/DDBJ databases">
        <title>Microviridin 1777: A Toxic Chymotrypsin Inhibitor Discovered by a Metabologenomic Approach.</title>
        <authorList>
            <person name="Sieber S."/>
            <person name="Grendelmeier S.M."/>
            <person name="Harris L.A."/>
            <person name="Mitchell D.A."/>
            <person name="Gademann K."/>
        </authorList>
    </citation>
    <scope>NUCLEOTIDE SEQUENCE [LARGE SCALE GENOMIC DNA]</scope>
    <source>
        <strain evidence="6">EAWAG127a</strain>
    </source>
</reference>
<dbReference type="Proteomes" id="UP000325636">
    <property type="component" value="Unassembled WGS sequence"/>
</dbReference>
<evidence type="ECO:0000313" key="5">
    <source>
        <dbReference type="EMBL" id="KAB0243965.1"/>
    </source>
</evidence>